<dbReference type="Pfam" id="PF02954">
    <property type="entry name" value="HTH_8"/>
    <property type="match status" value="1"/>
</dbReference>
<protein>
    <recommendedName>
        <fullName evidence="1">DNA binding HTH domain-containing protein</fullName>
    </recommendedName>
</protein>
<gene>
    <name evidence="2" type="ORF">JZK55_02660</name>
</gene>
<accession>A0A7G1GYB5</accession>
<evidence type="ECO:0000259" key="1">
    <source>
        <dbReference type="Pfam" id="PF02954"/>
    </source>
</evidence>
<dbReference type="GO" id="GO:0043565">
    <property type="term" value="F:sequence-specific DNA binding"/>
    <property type="evidence" value="ECO:0007669"/>
    <property type="project" value="InterPro"/>
</dbReference>
<reference evidence="2 3" key="1">
    <citation type="submission" date="2020-03" db="EMBL/GenBank/DDBJ databases">
        <title>Complete genome sequences of two sulfur-disproportionating bacterial strains T55J and Mzg5.</title>
        <authorList>
            <person name="Umezawa K."/>
            <person name="Kojima H."/>
            <person name="Kato Y."/>
            <person name="Fukui M."/>
        </authorList>
    </citation>
    <scope>NUCLEOTIDE SEQUENCE [LARGE SCALE GENOMIC DNA]</scope>
    <source>
        <strain evidence="2 3">T55J</strain>
    </source>
</reference>
<dbReference type="AlphaFoldDB" id="A0A7G1GYB5"/>
<organism evidence="2 3">
    <name type="scientific">Dissulfurispira thermophila</name>
    <dbReference type="NCBI Taxonomy" id="2715679"/>
    <lineage>
        <taxon>Bacteria</taxon>
        <taxon>Pseudomonadati</taxon>
        <taxon>Nitrospirota</taxon>
        <taxon>Thermodesulfovibrionia</taxon>
        <taxon>Thermodesulfovibrionales</taxon>
        <taxon>Dissulfurispiraceae</taxon>
        <taxon>Dissulfurispira</taxon>
    </lineage>
</organism>
<dbReference type="SUPFAM" id="SSF46689">
    <property type="entry name" value="Homeodomain-like"/>
    <property type="match status" value="1"/>
</dbReference>
<keyword evidence="3" id="KW-1185">Reference proteome</keyword>
<dbReference type="InterPro" id="IPR009057">
    <property type="entry name" value="Homeodomain-like_sf"/>
</dbReference>
<evidence type="ECO:0000313" key="3">
    <source>
        <dbReference type="Proteomes" id="UP000516360"/>
    </source>
</evidence>
<evidence type="ECO:0000313" key="2">
    <source>
        <dbReference type="EMBL" id="BCB95344.1"/>
    </source>
</evidence>
<dbReference type="EMBL" id="AP022873">
    <property type="protein sequence ID" value="BCB95344.1"/>
    <property type="molecule type" value="Genomic_DNA"/>
</dbReference>
<proteinExistence type="predicted"/>
<sequence>MDSLKNKINGIERQEIINALKECNWIMARAARKLGITERMIGYKIKKYGIRKEDVNKQ</sequence>
<dbReference type="KEGG" id="dtp:JZK55_02660"/>
<dbReference type="RefSeq" id="WP_203472848.1">
    <property type="nucleotide sequence ID" value="NZ_AP022873.1"/>
</dbReference>
<dbReference type="InterPro" id="IPR002197">
    <property type="entry name" value="HTH_Fis"/>
</dbReference>
<name>A0A7G1GYB5_9BACT</name>
<dbReference type="PRINTS" id="PR01590">
    <property type="entry name" value="HTHFIS"/>
</dbReference>
<dbReference type="Proteomes" id="UP000516360">
    <property type="component" value="Chromosome"/>
</dbReference>
<feature type="domain" description="DNA binding HTH" evidence="1">
    <location>
        <begin position="11"/>
        <end position="48"/>
    </location>
</feature>
<dbReference type="Gene3D" id="1.10.10.60">
    <property type="entry name" value="Homeodomain-like"/>
    <property type="match status" value="1"/>
</dbReference>